<evidence type="ECO:0000259" key="1">
    <source>
        <dbReference type="Pfam" id="PF04542"/>
    </source>
</evidence>
<dbReference type="Proteomes" id="UP000705379">
    <property type="component" value="Unassembled WGS sequence"/>
</dbReference>
<dbReference type="Pfam" id="PF20239">
    <property type="entry name" value="DUF6596"/>
    <property type="match status" value="1"/>
</dbReference>
<evidence type="ECO:0000259" key="2">
    <source>
        <dbReference type="Pfam" id="PF08281"/>
    </source>
</evidence>
<comment type="caution">
    <text evidence="4">The sequence shown here is derived from an EMBL/GenBank/DDBJ whole genome shotgun (WGS) entry which is preliminary data.</text>
</comment>
<gene>
    <name evidence="4" type="ORF">DYI23_06985</name>
</gene>
<dbReference type="Gene3D" id="1.25.40.10">
    <property type="entry name" value="Tetratricopeptide repeat domain"/>
    <property type="match status" value="1"/>
</dbReference>
<feature type="domain" description="RNA polymerase sigma factor 70 region 4 type 2" evidence="2">
    <location>
        <begin position="117"/>
        <end position="167"/>
    </location>
</feature>
<dbReference type="GO" id="GO:0006352">
    <property type="term" value="P:DNA-templated transcription initiation"/>
    <property type="evidence" value="ECO:0007669"/>
    <property type="project" value="InterPro"/>
</dbReference>
<dbReference type="RefSeq" id="WP_213215514.1">
    <property type="nucleotide sequence ID" value="NZ_QTKU01000001.1"/>
</dbReference>
<evidence type="ECO:0000313" key="5">
    <source>
        <dbReference type="Proteomes" id="UP000705379"/>
    </source>
</evidence>
<evidence type="ECO:0000313" key="4">
    <source>
        <dbReference type="EMBL" id="MBS8259959.1"/>
    </source>
</evidence>
<feature type="domain" description="DUF6596" evidence="3">
    <location>
        <begin position="186"/>
        <end position="283"/>
    </location>
</feature>
<dbReference type="SUPFAM" id="SSF88946">
    <property type="entry name" value="Sigma2 domain of RNA polymerase sigma factors"/>
    <property type="match status" value="1"/>
</dbReference>
<dbReference type="Gene3D" id="1.10.1740.10">
    <property type="match status" value="1"/>
</dbReference>
<dbReference type="GO" id="GO:0003677">
    <property type="term" value="F:DNA binding"/>
    <property type="evidence" value="ECO:0007669"/>
    <property type="project" value="InterPro"/>
</dbReference>
<dbReference type="Pfam" id="PF08281">
    <property type="entry name" value="Sigma70_r4_2"/>
    <property type="match status" value="1"/>
</dbReference>
<dbReference type="PANTHER" id="PTHR47756:SF2">
    <property type="entry name" value="BLL6612 PROTEIN"/>
    <property type="match status" value="1"/>
</dbReference>
<feature type="domain" description="RNA polymerase sigma-70 region 2" evidence="1">
    <location>
        <begin position="19"/>
        <end position="84"/>
    </location>
</feature>
<dbReference type="InterPro" id="IPR046531">
    <property type="entry name" value="DUF6596"/>
</dbReference>
<dbReference type="InterPro" id="IPR013325">
    <property type="entry name" value="RNA_pol_sigma_r2"/>
</dbReference>
<organism evidence="4 5">
    <name type="scientific">Roseibium polysiphoniae</name>
    <dbReference type="NCBI Taxonomy" id="2571221"/>
    <lineage>
        <taxon>Bacteria</taxon>
        <taxon>Pseudomonadati</taxon>
        <taxon>Pseudomonadota</taxon>
        <taxon>Alphaproteobacteria</taxon>
        <taxon>Hyphomicrobiales</taxon>
        <taxon>Stappiaceae</taxon>
        <taxon>Roseibium</taxon>
    </lineage>
</organism>
<sequence>MTAPASNAIAVTKILGKLAREEQGRLLSILIGKLRDFQLAEDVLQDAMVSAVSHWGRNGLPASPQAWLLQVAHRKAIDRIRRTKTAELAGADLTLLMEEASGQDDNPDIPDERLRLIFTCCHPALERKSQVALTLRTLGGLTTEEIARVFLDRETTMGQRLSRAKTKVAAAGIPYEVPGPEQWPARLDAVLGVVYLIFTTGYAGTADDRRDLAQEALFLCRLLNSLRPDDPEIEGCLALLTINHARRAARLDDAGVRIALLDQDRALWKETELKEGIALVEGALSRGRLGPYQIKAAIAACHCEGDAPDWAQILLLYDELLAFEPTDVVRLNRAVALAEAGGLEAAIGIVDGLEPSLSDYQPFHAARAELFARAGRRQEACRAYEKAIALASNEADKLFLKRRLARVSGN</sequence>
<dbReference type="EMBL" id="QTKU01000001">
    <property type="protein sequence ID" value="MBS8259959.1"/>
    <property type="molecule type" value="Genomic_DNA"/>
</dbReference>
<protein>
    <submittedName>
        <fullName evidence="4">RNA polymerase</fullName>
    </submittedName>
</protein>
<reference evidence="4" key="2">
    <citation type="journal article" date="2021" name="Microorganisms">
        <title>Bacterial Dimethylsulfoniopropionate Biosynthesis in the East China Sea.</title>
        <authorList>
            <person name="Liu J."/>
            <person name="Zhang Y."/>
            <person name="Liu J."/>
            <person name="Zhong H."/>
            <person name="Williams B.T."/>
            <person name="Zheng Y."/>
            <person name="Curson A.R.J."/>
            <person name="Sun C."/>
            <person name="Sun H."/>
            <person name="Song D."/>
            <person name="Wagner Mackenzie B."/>
            <person name="Bermejo Martinez A."/>
            <person name="Todd J.D."/>
            <person name="Zhang X.H."/>
        </authorList>
    </citation>
    <scope>NUCLEOTIDE SEQUENCE</scope>
    <source>
        <strain evidence="4">AESS21</strain>
    </source>
</reference>
<dbReference type="Pfam" id="PF04542">
    <property type="entry name" value="Sigma70_r2"/>
    <property type="match status" value="1"/>
</dbReference>
<dbReference type="AlphaFoldDB" id="A0A944GS75"/>
<name>A0A944GS75_9HYPH</name>
<dbReference type="PANTHER" id="PTHR47756">
    <property type="entry name" value="BLL6612 PROTEIN-RELATED"/>
    <property type="match status" value="1"/>
</dbReference>
<dbReference type="GO" id="GO:0016987">
    <property type="term" value="F:sigma factor activity"/>
    <property type="evidence" value="ECO:0007669"/>
    <property type="project" value="InterPro"/>
</dbReference>
<dbReference type="InterPro" id="IPR013249">
    <property type="entry name" value="RNA_pol_sigma70_r4_t2"/>
</dbReference>
<dbReference type="InterPro" id="IPR007627">
    <property type="entry name" value="RNA_pol_sigma70_r2"/>
</dbReference>
<proteinExistence type="predicted"/>
<dbReference type="InterPro" id="IPR011990">
    <property type="entry name" value="TPR-like_helical_dom_sf"/>
</dbReference>
<accession>A0A944GS75</accession>
<dbReference type="SUPFAM" id="SSF48452">
    <property type="entry name" value="TPR-like"/>
    <property type="match status" value="1"/>
</dbReference>
<dbReference type="InterPro" id="IPR013324">
    <property type="entry name" value="RNA_pol_sigma_r3/r4-like"/>
</dbReference>
<reference evidence="4" key="1">
    <citation type="submission" date="2018-08" db="EMBL/GenBank/DDBJ databases">
        <authorList>
            <person name="Jin W."/>
            <person name="Wang H."/>
            <person name="Yang Y."/>
            <person name="Li M."/>
            <person name="Liu J."/>
        </authorList>
    </citation>
    <scope>NUCLEOTIDE SEQUENCE</scope>
    <source>
        <strain evidence="4">AESS21</strain>
    </source>
</reference>
<evidence type="ECO:0000259" key="3">
    <source>
        <dbReference type="Pfam" id="PF20239"/>
    </source>
</evidence>
<dbReference type="SUPFAM" id="SSF88659">
    <property type="entry name" value="Sigma3 and sigma4 domains of RNA polymerase sigma factors"/>
    <property type="match status" value="1"/>
</dbReference>